<dbReference type="InterPro" id="IPR046037">
    <property type="entry name" value="DUF5995"/>
</dbReference>
<proteinExistence type="predicted"/>
<accession>A0A1X1Y0M3</accession>
<protein>
    <submittedName>
        <fullName evidence="1">Uncharacterized protein</fullName>
    </submittedName>
</protein>
<sequence>MASTAVHSVDDIVEGLQAIIDWSIETASPVGYFAVMYKRSTIAIRGDIDEECSKTNRARADSA</sequence>
<dbReference type="AlphaFoldDB" id="A0A1X1Y0M3"/>
<evidence type="ECO:0000313" key="1">
    <source>
        <dbReference type="EMBL" id="BBX96991.1"/>
    </source>
</evidence>
<keyword evidence="2" id="KW-1185">Reference proteome</keyword>
<evidence type="ECO:0000313" key="2">
    <source>
        <dbReference type="Proteomes" id="UP000466396"/>
    </source>
</evidence>
<dbReference type="EMBL" id="AP022581">
    <property type="protein sequence ID" value="BBX96991.1"/>
    <property type="molecule type" value="Genomic_DNA"/>
</dbReference>
<organism evidence="1 2">
    <name type="scientific">Mycobacterium lacus</name>
    <dbReference type="NCBI Taxonomy" id="169765"/>
    <lineage>
        <taxon>Bacteria</taxon>
        <taxon>Bacillati</taxon>
        <taxon>Actinomycetota</taxon>
        <taxon>Actinomycetes</taxon>
        <taxon>Mycobacteriales</taxon>
        <taxon>Mycobacteriaceae</taxon>
        <taxon>Mycobacterium</taxon>
    </lineage>
</organism>
<name>A0A1X1Y0M3_9MYCO</name>
<reference evidence="1 2" key="1">
    <citation type="journal article" date="2019" name="Emerg. Microbes Infect.">
        <title>Comprehensive subspecies identification of 175 nontuberculous mycobacteria species based on 7547 genomic profiles.</title>
        <authorList>
            <person name="Matsumoto Y."/>
            <person name="Kinjo T."/>
            <person name="Motooka D."/>
            <person name="Nabeya D."/>
            <person name="Jung N."/>
            <person name="Uechi K."/>
            <person name="Horii T."/>
            <person name="Iida T."/>
            <person name="Fujita J."/>
            <person name="Nakamura S."/>
        </authorList>
    </citation>
    <scope>NUCLEOTIDE SEQUENCE [LARGE SCALE GENOMIC DNA]</scope>
    <source>
        <strain evidence="1 2">JCM 15657</strain>
    </source>
</reference>
<dbReference type="OrthoDB" id="583431at2"/>
<dbReference type="Proteomes" id="UP000466396">
    <property type="component" value="Chromosome"/>
</dbReference>
<gene>
    <name evidence="1" type="ORF">MLAC_22850</name>
</gene>
<dbReference type="Pfam" id="PF19458">
    <property type="entry name" value="DUF5995"/>
    <property type="match status" value="1"/>
</dbReference>
<dbReference type="KEGG" id="mlj:MLAC_22850"/>